<dbReference type="Pfam" id="PF03704">
    <property type="entry name" value="BTAD"/>
    <property type="match status" value="1"/>
</dbReference>
<dbReference type="PRINTS" id="PR00364">
    <property type="entry name" value="DISEASERSIST"/>
</dbReference>
<reference evidence="5 6" key="1">
    <citation type="submission" date="2018-05" db="EMBL/GenBank/DDBJ databases">
        <title>Evolution of GPA BGCs.</title>
        <authorList>
            <person name="Waglechner N."/>
            <person name="Wright G.D."/>
        </authorList>
    </citation>
    <scope>NUCLEOTIDE SEQUENCE [LARGE SCALE GENOMIC DNA]</scope>
    <source>
        <strain evidence="5 6">DSM 5908</strain>
    </source>
</reference>
<dbReference type="GO" id="GO:0003677">
    <property type="term" value="F:DNA binding"/>
    <property type="evidence" value="ECO:0007669"/>
    <property type="project" value="TreeGrafter"/>
</dbReference>
<accession>A0A428WDQ3</accession>
<evidence type="ECO:0000313" key="5">
    <source>
        <dbReference type="EMBL" id="RSM41186.1"/>
    </source>
</evidence>
<organism evidence="5 6">
    <name type="scientific">Amycolatopsis balhimycina DSM 5908</name>
    <dbReference type="NCBI Taxonomy" id="1081091"/>
    <lineage>
        <taxon>Bacteria</taxon>
        <taxon>Bacillati</taxon>
        <taxon>Actinomycetota</taxon>
        <taxon>Actinomycetes</taxon>
        <taxon>Pseudonocardiales</taxon>
        <taxon>Pseudonocardiaceae</taxon>
        <taxon>Amycolatopsis</taxon>
    </lineage>
</organism>
<proteinExistence type="predicted"/>
<feature type="region of interest" description="Disordered" evidence="3">
    <location>
        <begin position="146"/>
        <end position="186"/>
    </location>
</feature>
<dbReference type="InterPro" id="IPR011990">
    <property type="entry name" value="TPR-like_helical_dom_sf"/>
</dbReference>
<dbReference type="RefSeq" id="WP_020638454.1">
    <property type="nucleotide sequence ID" value="NZ_QHHU01000035.1"/>
</dbReference>
<dbReference type="Gene3D" id="3.40.50.300">
    <property type="entry name" value="P-loop containing nucleotide triphosphate hydrolases"/>
    <property type="match status" value="1"/>
</dbReference>
<dbReference type="GO" id="GO:0043531">
    <property type="term" value="F:ADP binding"/>
    <property type="evidence" value="ECO:0007669"/>
    <property type="project" value="InterPro"/>
</dbReference>
<dbReference type="EMBL" id="QHHU01000035">
    <property type="protein sequence ID" value="RSM41186.1"/>
    <property type="molecule type" value="Genomic_DNA"/>
</dbReference>
<gene>
    <name evidence="5" type="ORF">DMA12_24570</name>
</gene>
<evidence type="ECO:0000259" key="4">
    <source>
        <dbReference type="SMART" id="SM01043"/>
    </source>
</evidence>
<dbReference type="AlphaFoldDB" id="A0A428WDQ3"/>
<dbReference type="Gene3D" id="1.25.40.10">
    <property type="entry name" value="Tetratricopeptide repeat domain"/>
    <property type="match status" value="1"/>
</dbReference>
<dbReference type="GO" id="GO:0006355">
    <property type="term" value="P:regulation of DNA-templated transcription"/>
    <property type="evidence" value="ECO:0007669"/>
    <property type="project" value="TreeGrafter"/>
</dbReference>
<dbReference type="SMART" id="SM01043">
    <property type="entry name" value="BTAD"/>
    <property type="match status" value="1"/>
</dbReference>
<sequence>MDDASLDLMAARKLGARARVLAGQGDSAGAVTSYVQALDLWQGRCCAGLESAARANSAFAAVDREAAVMTCDAADAALRARQARMVLPALWKAVGRDPLDEALHARLLLCLAENGRQAEALTTYDVLRRRLAEELGIDPGAELVSAHQRVLRQQSSSRPSSPDARSEEHTTGGPAAPAVRPAQLPPDLPFFAGRRHELALLDELLTGHDEHATVTVAVDGMPGVGKSTLAVRWAHQAAEHFPDGQLFLDLRGFTADEAPVSQADALRSLLSGLGVPSHAVPADIDARIGLYRTMLAGRRVLVVLDNARDARQAAALLPAAPGCAGIVTSRTKLTGLVVQGARMMTVELPTLQEARQSLRARLGAARVDAEPSAVETIIACCGRLPLAMAVAGARAQGSPRFSLTSIADELRAGWDELDAIVADDPRSNVRRVFSWSYQALRPEAGRLFRLLSLHNGTDISTAAAASLAGLQIRQTRESLGELTRGHLLVERFPGRFGCHDLIRAYAAALADEVEPAAERAAAVARLISHYQHTAYLARQWLSPELTAGSPPAPHDGVAVAAIPDYESAIRTLATISSAVAIQVRDSSHRPE</sequence>
<protein>
    <submittedName>
        <fullName evidence="5">AfsR/SARP family transcriptional regulator</fullName>
    </submittedName>
</protein>
<dbReference type="PANTHER" id="PTHR35807">
    <property type="entry name" value="TRANSCRIPTIONAL REGULATOR REDD-RELATED"/>
    <property type="match status" value="1"/>
</dbReference>
<dbReference type="OrthoDB" id="581105at2"/>
<feature type="domain" description="Bacterial transcriptional activator" evidence="4">
    <location>
        <begin position="6"/>
        <end position="151"/>
    </location>
</feature>
<keyword evidence="1" id="KW-0805">Transcription regulation</keyword>
<name>A0A428WDQ3_AMYBA</name>
<evidence type="ECO:0000313" key="6">
    <source>
        <dbReference type="Proteomes" id="UP000286716"/>
    </source>
</evidence>
<dbReference type="PANTHER" id="PTHR35807:SF1">
    <property type="entry name" value="TRANSCRIPTIONAL REGULATOR REDD"/>
    <property type="match status" value="1"/>
</dbReference>
<dbReference type="InterPro" id="IPR027417">
    <property type="entry name" value="P-loop_NTPase"/>
</dbReference>
<comment type="caution">
    <text evidence="5">The sequence shown here is derived from an EMBL/GenBank/DDBJ whole genome shotgun (WGS) entry which is preliminary data.</text>
</comment>
<dbReference type="Proteomes" id="UP000286716">
    <property type="component" value="Unassembled WGS sequence"/>
</dbReference>
<feature type="compositionally biased region" description="Low complexity" evidence="3">
    <location>
        <begin position="152"/>
        <end position="162"/>
    </location>
</feature>
<keyword evidence="6" id="KW-1185">Reference proteome</keyword>
<keyword evidence="2" id="KW-0804">Transcription</keyword>
<dbReference type="SUPFAM" id="SSF52540">
    <property type="entry name" value="P-loop containing nucleoside triphosphate hydrolases"/>
    <property type="match status" value="1"/>
</dbReference>
<evidence type="ECO:0000256" key="2">
    <source>
        <dbReference type="ARBA" id="ARBA00023163"/>
    </source>
</evidence>
<evidence type="ECO:0000256" key="1">
    <source>
        <dbReference type="ARBA" id="ARBA00023015"/>
    </source>
</evidence>
<dbReference type="InterPro" id="IPR051677">
    <property type="entry name" value="AfsR-DnrI-RedD_regulator"/>
</dbReference>
<evidence type="ECO:0000256" key="3">
    <source>
        <dbReference type="SAM" id="MobiDB-lite"/>
    </source>
</evidence>
<dbReference type="InterPro" id="IPR005158">
    <property type="entry name" value="BTAD"/>
</dbReference>
<dbReference type="SUPFAM" id="SSF48452">
    <property type="entry name" value="TPR-like"/>
    <property type="match status" value="1"/>
</dbReference>